<dbReference type="PROSITE" id="PS51450">
    <property type="entry name" value="LRR"/>
    <property type="match status" value="4"/>
</dbReference>
<dbReference type="FunFam" id="3.80.10.10:FF:000166">
    <property type="entry name" value="Dynein assembly factor 1, axonemal"/>
    <property type="match status" value="1"/>
</dbReference>
<keyword evidence="5 10" id="KW-0677">Repeat</keyword>
<accession>A0A8J4KX26</accession>
<feature type="compositionally biased region" description="Basic and acidic residues" evidence="11">
    <location>
        <begin position="106"/>
        <end position="118"/>
    </location>
</feature>
<dbReference type="SMART" id="SM00365">
    <property type="entry name" value="LRR_SD22"/>
    <property type="match status" value="4"/>
</dbReference>
<keyword evidence="6 10" id="KW-0969">Cilium</keyword>
<dbReference type="EMBL" id="VULL01001222">
    <property type="protein sequence ID" value="KAF1650513.1"/>
    <property type="molecule type" value="Genomic_DNA"/>
</dbReference>
<dbReference type="PANTHER" id="PTHR45973">
    <property type="entry name" value="PROTEIN PHOSPHATASE 1 REGULATORY SUBUNIT SDS22-RELATED"/>
    <property type="match status" value="1"/>
</dbReference>
<feature type="non-terminal residue" evidence="12">
    <location>
        <position position="632"/>
    </location>
</feature>
<dbReference type="GO" id="GO:0070840">
    <property type="term" value="F:dynein complex binding"/>
    <property type="evidence" value="ECO:0007669"/>
    <property type="project" value="UniProtKB-UniRule"/>
</dbReference>
<dbReference type="InterPro" id="IPR050576">
    <property type="entry name" value="Cilia_flagella_integrity"/>
</dbReference>
<evidence type="ECO:0000256" key="2">
    <source>
        <dbReference type="ARBA" id="ARBA00006453"/>
    </source>
</evidence>
<evidence type="ECO:0000256" key="6">
    <source>
        <dbReference type="ARBA" id="ARBA00023069"/>
    </source>
</evidence>
<comment type="caution">
    <text evidence="12">The sequence shown here is derived from an EMBL/GenBank/DDBJ whole genome shotgun (WGS) entry which is preliminary data.</text>
</comment>
<gene>
    <name evidence="12" type="primary">DNAAF1</name>
    <name evidence="12" type="ORF">FQV12_0007290</name>
</gene>
<dbReference type="FunFam" id="3.80.10.10:FF:000331">
    <property type="entry name" value="Dynein assembly factor 1, axonemal homolog"/>
    <property type="match status" value="1"/>
</dbReference>
<evidence type="ECO:0000256" key="1">
    <source>
        <dbReference type="ARBA" id="ARBA00004138"/>
    </source>
</evidence>
<comment type="function">
    <text evidence="9 10">Cilium-specific protein required for the stability of the ciliary architecture. Plays a role in cytoplasmic preassembly of dynein arms. Involved in regulation of microtubule-based cilia and actin-based brush border microvilli.</text>
</comment>
<sequence length="632" mass="71643">MQSQKGDSDKGLGGEVTAQEVSGESVNDTRNEATRTENEGNSVNRVSGIKVQLEGAEQESEEKSVENAINQRQSKDSLIEYSTGDTVQRVQKDQFKAINCMSRADQQNEQKSDGDHKSVTSSFSQRTEEKRGCVRMTKKILQDICKQQKLYLTPYLNDTLYLHYKGFDRLENLEEYTGLKCLWLECNGLTKIENLEALTELRCLYLQLNLINKIENLEPLQKLDSLNISNNYVKTIENLSCLKVLQTLQIAHNKLQTVEDIQHLQECPSISVLDLSHNNLSDPSIITILETMPNLHVLNLMGNQVIKKIANYRKTLTVRLKLLTFLDDRPVFPKDRACAEAWAVGGLEAEKAEREKWETRERKKIQDSIDALAAIRQKAEEKKRQKYMEERDASAECGNGDATDILEDLPREKAATEKAVLPELDEHAEIEQIKLETAEKLYLDELPDLEDIDVNEFPPEEEIFVQKQEYHPKIEIISEMTNDSDSAVEENNKSTFENSVGEEVPTAIFSHVCKIHKENEKEHLRPLVESFFTEPANSDRYLEIKVKQATPSKPLIQEVITEPKDNLLLSPVCSRPDDPSSCEEDGKITFHLPFAFTLLTGNISDGEVQCLAEGEGCPHEAQDDKDSESGLD</sequence>
<evidence type="ECO:0000256" key="9">
    <source>
        <dbReference type="ARBA" id="ARBA00046066"/>
    </source>
</evidence>
<evidence type="ECO:0000313" key="12">
    <source>
        <dbReference type="EMBL" id="KAF1650513.1"/>
    </source>
</evidence>
<evidence type="ECO:0000256" key="5">
    <source>
        <dbReference type="ARBA" id="ARBA00022737"/>
    </source>
</evidence>
<protein>
    <recommendedName>
        <fullName evidence="8 10">Dynein axonemal assembly factor 1</fullName>
    </recommendedName>
</protein>
<keyword evidence="7 10" id="KW-0966">Cell projection</keyword>
<reference evidence="12" key="1">
    <citation type="journal article" date="2019" name="Gigascience">
        <title>High-coverage genomes to elucidate the evolution of penguins.</title>
        <authorList>
            <person name="Pan H."/>
            <person name="Cole T.L."/>
            <person name="Bi X."/>
            <person name="Fang M."/>
            <person name="Zhou C."/>
            <person name="Yang Z."/>
            <person name="Ksepka D.T."/>
            <person name="Hart T."/>
            <person name="Bouzat J.L."/>
            <person name="Argilla L.S."/>
            <person name="Bertelsen M.F."/>
            <person name="Boersma P.D."/>
            <person name="Bost C.A."/>
            <person name="Cherel Y."/>
            <person name="Dann P."/>
            <person name="Fiddaman S.R."/>
            <person name="Howard P."/>
            <person name="Labuschagne K."/>
            <person name="Mattern T."/>
            <person name="Miller G."/>
            <person name="Parker P."/>
            <person name="Phillips R.A."/>
            <person name="Quillfeldt P."/>
            <person name="Ryan P.G."/>
            <person name="Taylor H."/>
            <person name="Thompson D.R."/>
            <person name="Young M.J."/>
            <person name="Ellegaard M.R."/>
            <person name="Gilbert M.T.P."/>
            <person name="Sinding M.S."/>
            <person name="Pacheco G."/>
            <person name="Shepherd L.D."/>
            <person name="Tennyson A.J.D."/>
            <person name="Grosser S."/>
            <person name="Kay E."/>
            <person name="Nupen L.J."/>
            <person name="Ellenberg U."/>
            <person name="Houston D.M."/>
            <person name="Reeve A.H."/>
            <person name="Johnson K."/>
            <person name="Masello J.F."/>
            <person name="Stracke T."/>
            <person name="McKinlay B."/>
            <person name="Borboroglu P.G."/>
            <person name="Zhang D.X."/>
            <person name="Zhang G."/>
        </authorList>
    </citation>
    <scope>NUCLEOTIDE SEQUENCE</scope>
    <source>
        <strain evidence="12">RH 110-1</strain>
    </source>
</reference>
<dbReference type="InterPro" id="IPR001611">
    <property type="entry name" value="Leu-rich_rpt"/>
</dbReference>
<feature type="region of interest" description="Disordered" evidence="11">
    <location>
        <begin position="1"/>
        <end position="71"/>
    </location>
</feature>
<comment type="similarity">
    <text evidence="2 10">Belongs to the DNAAF1 family.</text>
</comment>
<evidence type="ECO:0000256" key="3">
    <source>
        <dbReference type="ARBA" id="ARBA00022553"/>
    </source>
</evidence>
<evidence type="ECO:0000256" key="8">
    <source>
        <dbReference type="ARBA" id="ARBA00024429"/>
    </source>
</evidence>
<dbReference type="AlphaFoldDB" id="A0A8J4KX26"/>
<keyword evidence="3" id="KW-0597">Phosphoprotein</keyword>
<evidence type="ECO:0000313" key="13">
    <source>
        <dbReference type="Proteomes" id="UP000716595"/>
    </source>
</evidence>
<feature type="compositionally biased region" description="Basic and acidic residues" evidence="11">
    <location>
        <begin position="27"/>
        <end position="38"/>
    </location>
</feature>
<keyword evidence="4 10" id="KW-0433">Leucine-rich repeat</keyword>
<dbReference type="InterPro" id="IPR032675">
    <property type="entry name" value="LRR_dom_sf"/>
</dbReference>
<dbReference type="Pfam" id="PF14580">
    <property type="entry name" value="LRR_9"/>
    <property type="match status" value="1"/>
</dbReference>
<evidence type="ECO:0000256" key="4">
    <source>
        <dbReference type="ARBA" id="ARBA00022614"/>
    </source>
</evidence>
<dbReference type="Gene3D" id="3.80.10.10">
    <property type="entry name" value="Ribonuclease Inhibitor"/>
    <property type="match status" value="2"/>
</dbReference>
<dbReference type="GO" id="GO:0005930">
    <property type="term" value="C:axoneme"/>
    <property type="evidence" value="ECO:0007669"/>
    <property type="project" value="TreeGrafter"/>
</dbReference>
<name>A0A8J4KX26_EUDCH</name>
<feature type="non-terminal residue" evidence="12">
    <location>
        <position position="1"/>
    </location>
</feature>
<dbReference type="GO" id="GO:0035082">
    <property type="term" value="P:axoneme assembly"/>
    <property type="evidence" value="ECO:0007669"/>
    <property type="project" value="TreeGrafter"/>
</dbReference>
<dbReference type="Proteomes" id="UP000716595">
    <property type="component" value="Unassembled WGS sequence"/>
</dbReference>
<evidence type="ECO:0000256" key="10">
    <source>
        <dbReference type="RuleBase" id="RU364076"/>
    </source>
</evidence>
<dbReference type="SUPFAM" id="SSF52075">
    <property type="entry name" value="Outer arm dynein light chain 1"/>
    <property type="match status" value="1"/>
</dbReference>
<feature type="compositionally biased region" description="Basic and acidic residues" evidence="11">
    <location>
        <begin position="1"/>
        <end position="12"/>
    </location>
</feature>
<feature type="region of interest" description="Disordered" evidence="11">
    <location>
        <begin position="104"/>
        <end position="124"/>
    </location>
</feature>
<dbReference type="PANTHER" id="PTHR45973:SF19">
    <property type="entry name" value="DYNEIN AXONEMAL ASSEMBLY FACTOR 1"/>
    <property type="match status" value="1"/>
</dbReference>
<keyword evidence="13" id="KW-1185">Reference proteome</keyword>
<proteinExistence type="inferred from homology"/>
<comment type="subcellular location">
    <subcellularLocation>
        <location evidence="1 10">Cell projection</location>
        <location evidence="1 10">Cilium</location>
    </subcellularLocation>
</comment>
<evidence type="ECO:0000256" key="7">
    <source>
        <dbReference type="ARBA" id="ARBA00023273"/>
    </source>
</evidence>
<organism evidence="12 13">
    <name type="scientific">Eudyptes chrysocome</name>
    <name type="common">Western rockhopper penguin</name>
    <name type="synonym">Aptenodytes chrysocome</name>
    <dbReference type="NCBI Taxonomy" id="79626"/>
    <lineage>
        <taxon>Eukaryota</taxon>
        <taxon>Metazoa</taxon>
        <taxon>Chordata</taxon>
        <taxon>Craniata</taxon>
        <taxon>Vertebrata</taxon>
        <taxon>Euteleostomi</taxon>
        <taxon>Archelosauria</taxon>
        <taxon>Archosauria</taxon>
        <taxon>Dinosauria</taxon>
        <taxon>Saurischia</taxon>
        <taxon>Theropoda</taxon>
        <taxon>Coelurosauria</taxon>
        <taxon>Aves</taxon>
        <taxon>Neognathae</taxon>
        <taxon>Neoaves</taxon>
        <taxon>Aequornithes</taxon>
        <taxon>Sphenisciformes</taxon>
        <taxon>Spheniscidae</taxon>
        <taxon>Eudyptes</taxon>
    </lineage>
</organism>
<evidence type="ECO:0000256" key="11">
    <source>
        <dbReference type="SAM" id="MobiDB-lite"/>
    </source>
</evidence>